<evidence type="ECO:0000313" key="8">
    <source>
        <dbReference type="EMBL" id="EAS46536.1"/>
    </source>
</evidence>
<dbReference type="STRING" id="314287.GB2207_06778"/>
<comment type="similarity">
    <text evidence="5 7">Belongs to the PTH family.</text>
</comment>
<comment type="function">
    <text evidence="7">Catalyzes the release of premature peptidyl moieties from peptidyl-tRNA molecules trapped in stalled 50S ribosomal subunits, and thus maintains levels of free tRNAs and 50S ribosomes.</text>
</comment>
<protein>
    <recommendedName>
        <fullName evidence="6 7">Peptidyl-tRNA hydrolase</fullName>
        <shortName evidence="7">Pth</shortName>
        <ecNumber evidence="1 7">3.1.1.29</ecNumber>
    </recommendedName>
</protein>
<dbReference type="SUPFAM" id="SSF53178">
    <property type="entry name" value="Peptidyl-tRNA hydrolase-like"/>
    <property type="match status" value="1"/>
</dbReference>
<keyword evidence="2 7" id="KW-0820">tRNA-binding</keyword>
<feature type="binding site" evidence="7">
    <location>
        <position position="71"/>
    </location>
    <ligand>
        <name>tRNA</name>
        <dbReference type="ChEBI" id="CHEBI:17843"/>
    </ligand>
</feature>
<dbReference type="EMBL" id="AAPI01000006">
    <property type="protein sequence ID" value="EAS46536.1"/>
    <property type="molecule type" value="Genomic_DNA"/>
</dbReference>
<reference evidence="8 9" key="1">
    <citation type="submission" date="2006-03" db="EMBL/GenBank/DDBJ databases">
        <authorList>
            <person name="Giovannoni S.J."/>
            <person name="Cho J.-C."/>
            <person name="Ferriera S."/>
            <person name="Johnson J."/>
            <person name="Kravitz S."/>
            <person name="Halpern A."/>
            <person name="Remington K."/>
            <person name="Beeson K."/>
            <person name="Tran B."/>
            <person name="Rogers Y.-H."/>
            <person name="Friedman R."/>
            <person name="Venter J.C."/>
        </authorList>
    </citation>
    <scope>NUCLEOTIDE SEQUENCE [LARGE SCALE GENOMIC DNA]</scope>
    <source>
        <strain evidence="8 9">HTCC2207</strain>
    </source>
</reference>
<proteinExistence type="inferred from homology"/>
<dbReference type="InterPro" id="IPR018171">
    <property type="entry name" value="Pept_tRNA_hydro_CS"/>
</dbReference>
<feature type="site" description="Discriminates between blocked and unblocked aminoacyl-tRNA" evidence="7">
    <location>
        <position position="13"/>
    </location>
</feature>
<keyword evidence="3 7" id="KW-0378">Hydrolase</keyword>
<dbReference type="Proteomes" id="UP000005555">
    <property type="component" value="Unassembled WGS sequence"/>
</dbReference>
<keyword evidence="4 7" id="KW-0694">RNA-binding</keyword>
<comment type="function">
    <text evidence="7">Hydrolyzes ribosome-free peptidyl-tRNAs (with 1 or more amino acids incorporated), which drop off the ribosome during protein synthesis, or as a result of ribosome stalling.</text>
</comment>
<dbReference type="GO" id="GO:0006515">
    <property type="term" value="P:protein quality control for misfolded or incompletely synthesized proteins"/>
    <property type="evidence" value="ECO:0007669"/>
    <property type="project" value="UniProtKB-UniRule"/>
</dbReference>
<evidence type="ECO:0000256" key="6">
    <source>
        <dbReference type="ARBA" id="ARBA00050038"/>
    </source>
</evidence>
<dbReference type="PANTHER" id="PTHR17224">
    <property type="entry name" value="PEPTIDYL-TRNA HYDROLASE"/>
    <property type="match status" value="1"/>
</dbReference>
<comment type="subunit">
    <text evidence="7">Monomer.</text>
</comment>
<evidence type="ECO:0000256" key="3">
    <source>
        <dbReference type="ARBA" id="ARBA00022801"/>
    </source>
</evidence>
<feature type="active site" description="Proton acceptor" evidence="7">
    <location>
        <position position="23"/>
    </location>
</feature>
<evidence type="ECO:0000256" key="1">
    <source>
        <dbReference type="ARBA" id="ARBA00013260"/>
    </source>
</evidence>
<evidence type="ECO:0000256" key="7">
    <source>
        <dbReference type="HAMAP-Rule" id="MF_00083"/>
    </source>
</evidence>
<feature type="binding site" evidence="7">
    <location>
        <position position="117"/>
    </location>
    <ligand>
        <name>tRNA</name>
        <dbReference type="ChEBI" id="CHEBI:17843"/>
    </ligand>
</feature>
<dbReference type="EC" id="3.1.1.29" evidence="1 7"/>
<keyword evidence="7" id="KW-0963">Cytoplasm</keyword>
<evidence type="ECO:0000256" key="2">
    <source>
        <dbReference type="ARBA" id="ARBA00022555"/>
    </source>
</evidence>
<dbReference type="AlphaFoldDB" id="Q1YQM5"/>
<accession>Q1YQM5</accession>
<comment type="catalytic activity">
    <reaction evidence="7">
        <text>an N-acyl-L-alpha-aminoacyl-tRNA + H2O = an N-acyl-L-amino acid + a tRNA + H(+)</text>
        <dbReference type="Rhea" id="RHEA:54448"/>
        <dbReference type="Rhea" id="RHEA-COMP:10123"/>
        <dbReference type="Rhea" id="RHEA-COMP:13883"/>
        <dbReference type="ChEBI" id="CHEBI:15377"/>
        <dbReference type="ChEBI" id="CHEBI:15378"/>
        <dbReference type="ChEBI" id="CHEBI:59874"/>
        <dbReference type="ChEBI" id="CHEBI:78442"/>
        <dbReference type="ChEBI" id="CHEBI:138191"/>
        <dbReference type="EC" id="3.1.1.29"/>
    </reaction>
</comment>
<feature type="binding site" evidence="7">
    <location>
        <position position="18"/>
    </location>
    <ligand>
        <name>tRNA</name>
        <dbReference type="ChEBI" id="CHEBI:17843"/>
    </ligand>
</feature>
<dbReference type="CDD" id="cd00462">
    <property type="entry name" value="PTH"/>
    <property type="match status" value="1"/>
</dbReference>
<keyword evidence="9" id="KW-1185">Reference proteome</keyword>
<feature type="site" description="Stabilizes the basic form of H active site to accept a proton" evidence="7">
    <location>
        <position position="96"/>
    </location>
</feature>
<dbReference type="NCBIfam" id="TIGR00447">
    <property type="entry name" value="pth"/>
    <property type="match status" value="1"/>
</dbReference>
<evidence type="ECO:0000256" key="4">
    <source>
        <dbReference type="ARBA" id="ARBA00022884"/>
    </source>
</evidence>
<sequence length="195" mass="21171">METPVELIVGLGNPGPNYDRTRHNAGADLVLELAKSCSGTLKHESKFFGDTAKITIDNRDVRLLIPTTFMNRSGQSVAALARFYQVPVEAILVVHDELDISPGAARFKKGGGHGGHNGLRDIVQSLANNKNFARLRIGIGHPGDARQVADYVLKKASPSDQQLISNSIDDALRTLPLAIAGQWERAMTELHTVQQ</sequence>
<dbReference type="PROSITE" id="PS01196">
    <property type="entry name" value="PEPT_TRNA_HYDROL_2"/>
    <property type="match status" value="1"/>
</dbReference>
<comment type="caution">
    <text evidence="8">The sequence shown here is derived from an EMBL/GenBank/DDBJ whole genome shotgun (WGS) entry which is preliminary data.</text>
</comment>
<organism evidence="8 9">
    <name type="scientific">gamma proteobacterium HTCC2207</name>
    <dbReference type="NCBI Taxonomy" id="314287"/>
    <lineage>
        <taxon>Bacteria</taxon>
        <taxon>Pseudomonadati</taxon>
        <taxon>Pseudomonadota</taxon>
        <taxon>Gammaproteobacteria</taxon>
        <taxon>Cellvibrionales</taxon>
        <taxon>Porticoccaceae</taxon>
        <taxon>SAR92 clade</taxon>
    </lineage>
</organism>
<dbReference type="OrthoDB" id="9800507at2"/>
<dbReference type="Gene3D" id="3.40.50.1470">
    <property type="entry name" value="Peptidyl-tRNA hydrolase"/>
    <property type="match status" value="1"/>
</dbReference>
<dbReference type="InterPro" id="IPR001328">
    <property type="entry name" value="Pept_tRNA_hydro"/>
</dbReference>
<dbReference type="Pfam" id="PF01195">
    <property type="entry name" value="Pept_tRNA_hydro"/>
    <property type="match status" value="1"/>
</dbReference>
<evidence type="ECO:0000313" key="9">
    <source>
        <dbReference type="Proteomes" id="UP000005555"/>
    </source>
</evidence>
<dbReference type="PANTHER" id="PTHR17224:SF1">
    <property type="entry name" value="PEPTIDYL-TRNA HYDROLASE"/>
    <property type="match status" value="1"/>
</dbReference>
<feature type="binding site" evidence="7">
    <location>
        <position position="69"/>
    </location>
    <ligand>
        <name>tRNA</name>
        <dbReference type="ChEBI" id="CHEBI:17843"/>
    </ligand>
</feature>
<dbReference type="GO" id="GO:0000049">
    <property type="term" value="F:tRNA binding"/>
    <property type="evidence" value="ECO:0007669"/>
    <property type="project" value="UniProtKB-UniRule"/>
</dbReference>
<gene>
    <name evidence="7" type="primary">pth</name>
    <name evidence="8" type="ORF">GB2207_06778</name>
</gene>
<dbReference type="GO" id="GO:0072344">
    <property type="term" value="P:rescue of stalled ribosome"/>
    <property type="evidence" value="ECO:0007669"/>
    <property type="project" value="UniProtKB-UniRule"/>
</dbReference>
<comment type="subcellular location">
    <subcellularLocation>
        <location evidence="7">Cytoplasm</location>
    </subcellularLocation>
</comment>
<dbReference type="GO" id="GO:0005737">
    <property type="term" value="C:cytoplasm"/>
    <property type="evidence" value="ECO:0007669"/>
    <property type="project" value="UniProtKB-SubCell"/>
</dbReference>
<evidence type="ECO:0000256" key="5">
    <source>
        <dbReference type="ARBA" id="ARBA00038063"/>
    </source>
</evidence>
<name>Q1YQM5_9GAMM</name>
<dbReference type="GO" id="GO:0004045">
    <property type="term" value="F:peptidyl-tRNA hydrolase activity"/>
    <property type="evidence" value="ECO:0007669"/>
    <property type="project" value="UniProtKB-UniRule"/>
</dbReference>
<dbReference type="InterPro" id="IPR036416">
    <property type="entry name" value="Pept_tRNA_hydro_sf"/>
</dbReference>
<dbReference type="HOGENOM" id="CLU_062456_3_1_6"/>
<dbReference type="FunFam" id="3.40.50.1470:FF:000001">
    <property type="entry name" value="Peptidyl-tRNA hydrolase"/>
    <property type="match status" value="1"/>
</dbReference>
<dbReference type="eggNOG" id="COG0193">
    <property type="taxonomic scope" value="Bacteria"/>
</dbReference>
<dbReference type="HAMAP" id="MF_00083">
    <property type="entry name" value="Pept_tRNA_hydro_bact"/>
    <property type="match status" value="1"/>
</dbReference>